<dbReference type="EMBL" id="CP047020">
    <property type="protein sequence ID" value="QHA02455.1"/>
    <property type="molecule type" value="Genomic_DNA"/>
</dbReference>
<dbReference type="Gene3D" id="1.10.287.1080">
    <property type="entry name" value="MazG-like"/>
    <property type="match status" value="1"/>
</dbReference>
<evidence type="ECO:0000259" key="3">
    <source>
        <dbReference type="PROSITE" id="PS51462"/>
    </source>
</evidence>
<dbReference type="Proteomes" id="UP000436138">
    <property type="component" value="Chromosome"/>
</dbReference>
<feature type="domain" description="Nudix hydrolase" evidence="3">
    <location>
        <begin position="1"/>
        <end position="126"/>
    </location>
</feature>
<organism evidence="4 5">
    <name type="scientific">Streptomyces broussonetiae</name>
    <dbReference type="NCBI Taxonomy" id="2686304"/>
    <lineage>
        <taxon>Bacteria</taxon>
        <taxon>Bacillati</taxon>
        <taxon>Actinomycetota</taxon>
        <taxon>Actinomycetes</taxon>
        <taxon>Kitasatosporales</taxon>
        <taxon>Streptomycetaceae</taxon>
        <taxon>Streptomyces</taxon>
    </lineage>
</organism>
<evidence type="ECO:0000313" key="5">
    <source>
        <dbReference type="Proteomes" id="UP000436138"/>
    </source>
</evidence>
<dbReference type="KEGG" id="sbro:GQF42_03350"/>
<accession>A0A6I6N0W7</accession>
<reference evidence="4 5" key="1">
    <citation type="submission" date="2019-12" db="EMBL/GenBank/DDBJ databases">
        <title>Streptomyces sp. strain T44 isolated from rhizosphere soil of Broussonetia papyrifera.</title>
        <authorList>
            <person name="Mo P."/>
        </authorList>
    </citation>
    <scope>NUCLEOTIDE SEQUENCE [LARGE SCALE GENOMIC DNA]</scope>
    <source>
        <strain evidence="4 5">T44</strain>
    </source>
</reference>
<keyword evidence="5" id="KW-1185">Reference proteome</keyword>
<dbReference type="AlphaFoldDB" id="A0A6I6N0W7"/>
<dbReference type="RefSeq" id="WP_158917465.1">
    <property type="nucleotide sequence ID" value="NZ_CP047020.1"/>
</dbReference>
<dbReference type="SUPFAM" id="SSF101386">
    <property type="entry name" value="all-alpha NTP pyrophosphatases"/>
    <property type="match status" value="1"/>
</dbReference>
<dbReference type="Pfam" id="PF00293">
    <property type="entry name" value="NUDIX"/>
    <property type="match status" value="1"/>
</dbReference>
<dbReference type="PANTHER" id="PTHR43046">
    <property type="entry name" value="GDP-MANNOSE MANNOSYL HYDROLASE"/>
    <property type="match status" value="1"/>
</dbReference>
<dbReference type="SUPFAM" id="SSF55811">
    <property type="entry name" value="Nudix"/>
    <property type="match status" value="1"/>
</dbReference>
<dbReference type="PANTHER" id="PTHR43046:SF2">
    <property type="entry name" value="8-OXO-DGTP DIPHOSPHATASE-RELATED"/>
    <property type="match status" value="1"/>
</dbReference>
<proteinExistence type="predicted"/>
<dbReference type="PROSITE" id="PS51462">
    <property type="entry name" value="NUDIX"/>
    <property type="match status" value="1"/>
</dbReference>
<sequence>MSNDSANVVITNSQGEFLLHLRDYKAGICAPGTWATVGGMREPGESPEENAYRELVEESGLDLSLTALGTFERNGAEVAVFHTHWDGDADALEVTEGIMFRWFNARQLHMLNISDFAQKCLHLFDPSLQLAERHQEEAGGLIDVWKTIGRLNERLERHSGLPREQRVLMQIIKLQEELGEVAEAVVGVCGQNPRKGFSHTWDDVEAEVCDVITTAMVALERLTPAEAQSRFDQHLKKIASRDLEPTD</sequence>
<dbReference type="GO" id="GO:0016787">
    <property type="term" value="F:hydrolase activity"/>
    <property type="evidence" value="ECO:0007669"/>
    <property type="project" value="UniProtKB-KW"/>
</dbReference>
<gene>
    <name evidence="4" type="ORF">GQF42_03350</name>
</gene>
<evidence type="ECO:0000256" key="1">
    <source>
        <dbReference type="ARBA" id="ARBA00001946"/>
    </source>
</evidence>
<dbReference type="InterPro" id="IPR000086">
    <property type="entry name" value="NUDIX_hydrolase_dom"/>
</dbReference>
<protein>
    <submittedName>
        <fullName evidence="4">NUDIX domain-containing protein</fullName>
    </submittedName>
</protein>
<keyword evidence="2" id="KW-0378">Hydrolase</keyword>
<dbReference type="Gene3D" id="3.90.79.10">
    <property type="entry name" value="Nucleoside Triphosphate Pyrophosphohydrolase"/>
    <property type="match status" value="1"/>
</dbReference>
<dbReference type="CDD" id="cd11533">
    <property type="entry name" value="NTP-PPase_Af0060_like"/>
    <property type="match status" value="1"/>
</dbReference>
<evidence type="ECO:0000256" key="2">
    <source>
        <dbReference type="ARBA" id="ARBA00022801"/>
    </source>
</evidence>
<dbReference type="InterPro" id="IPR015797">
    <property type="entry name" value="NUDIX_hydrolase-like_dom_sf"/>
</dbReference>
<comment type="cofactor">
    <cofactor evidence="1">
        <name>Mg(2+)</name>
        <dbReference type="ChEBI" id="CHEBI:18420"/>
    </cofactor>
</comment>
<dbReference type="InterPro" id="IPR044548">
    <property type="entry name" value="AF0060_NTP-PPase_MazG-like"/>
</dbReference>
<name>A0A6I6N0W7_9ACTN</name>
<evidence type="ECO:0000313" key="4">
    <source>
        <dbReference type="EMBL" id="QHA02455.1"/>
    </source>
</evidence>